<dbReference type="Gene3D" id="3.20.80.10">
    <property type="entry name" value="Regulatory factor, effector binding domain"/>
    <property type="match status" value="1"/>
</dbReference>
<sequence>MHFRLDLICNNITFNCRKRSCQPSSPAVSPKHGGIFGGRSGFESRTCKGFGQQKTVNTIWNSWLPASGHEIADALEFERYSPGLDAHTDNGGQEIRLPVKG</sequence>
<protein>
    <submittedName>
        <fullName evidence="1">Uncharacterized protein</fullName>
    </submittedName>
</protein>
<dbReference type="SUPFAM" id="SSF55136">
    <property type="entry name" value="Probable bacterial effector-binding domain"/>
    <property type="match status" value="1"/>
</dbReference>
<dbReference type="EMBL" id="CCNB01000003">
    <property type="protein sequence ID" value="CDX22640.1"/>
    <property type="molecule type" value="Genomic_DNA"/>
</dbReference>
<evidence type="ECO:0000313" key="2">
    <source>
        <dbReference type="Proteomes" id="UP000046373"/>
    </source>
</evidence>
<accession>A0A090E6G6</accession>
<evidence type="ECO:0000313" key="1">
    <source>
        <dbReference type="EMBL" id="CDX22640.1"/>
    </source>
</evidence>
<name>A0A090E6G6_MESPL</name>
<dbReference type="AlphaFoldDB" id="A0A090E6G6"/>
<reference evidence="1 2" key="1">
    <citation type="submission" date="2014-08" db="EMBL/GenBank/DDBJ databases">
        <authorList>
            <person name="Moulin Lionel"/>
        </authorList>
    </citation>
    <scope>NUCLEOTIDE SEQUENCE [LARGE SCALE GENOMIC DNA]</scope>
</reference>
<dbReference type="Proteomes" id="UP000046373">
    <property type="component" value="Unassembled WGS sequence"/>
</dbReference>
<proteinExistence type="predicted"/>
<dbReference type="InterPro" id="IPR011256">
    <property type="entry name" value="Reg_factor_effector_dom_sf"/>
</dbReference>
<organism evidence="1 2">
    <name type="scientific">Mesorhizobium plurifarium</name>
    <dbReference type="NCBI Taxonomy" id="69974"/>
    <lineage>
        <taxon>Bacteria</taxon>
        <taxon>Pseudomonadati</taxon>
        <taxon>Pseudomonadota</taxon>
        <taxon>Alphaproteobacteria</taxon>
        <taxon>Hyphomicrobiales</taxon>
        <taxon>Phyllobacteriaceae</taxon>
        <taxon>Mesorhizobium</taxon>
    </lineage>
</organism>
<gene>
    <name evidence="1" type="ORF">MPLDJ20_110462</name>
</gene>